<sequence length="323" mass="37465">MKGVYYLFILLVIALSGCTEKKSYDKISFGICSDVHLPTMHDSEYRIQTFIDSMNSAKPDFIIELGDFGIPKEQCAPYFDIWNSFDGDKYHVIGNHEMDGGTSRQAAVDYRHMTKSYYSFNKNGFHMIVLDGNDKKSQEAKGYKQYIGPEQVEWLKQDLEEITHPVIIFSHQGLQMYKGANENYGVENYKQIQQILENHSAANPANKVIACFNGHSHWDYAEEINGIHYVTITSMAYHWLGDDYQHIRYSEAVDENYRWIKYTAPFKEPLFGVVEVSTQGYIKIKGKKTEWVGPSPFEVGFPERMKKYLRPAISDRYLEFKLK</sequence>
<organism evidence="2 3">
    <name type="scientific">Draconibacterium aestuarii</name>
    <dbReference type="NCBI Taxonomy" id="2998507"/>
    <lineage>
        <taxon>Bacteria</taxon>
        <taxon>Pseudomonadati</taxon>
        <taxon>Bacteroidota</taxon>
        <taxon>Bacteroidia</taxon>
        <taxon>Marinilabiliales</taxon>
        <taxon>Prolixibacteraceae</taxon>
        <taxon>Draconibacterium</taxon>
    </lineage>
</organism>
<dbReference type="InterPro" id="IPR051918">
    <property type="entry name" value="STPP_CPPED1"/>
</dbReference>
<name>A0A9X3F421_9BACT</name>
<comment type="caution">
    <text evidence="2">The sequence shown here is derived from an EMBL/GenBank/DDBJ whole genome shotgun (WGS) entry which is preliminary data.</text>
</comment>
<evidence type="ECO:0000259" key="1">
    <source>
        <dbReference type="Pfam" id="PF00149"/>
    </source>
</evidence>
<dbReference type="Pfam" id="PF00149">
    <property type="entry name" value="Metallophos"/>
    <property type="match status" value="1"/>
</dbReference>
<dbReference type="Proteomes" id="UP001145087">
    <property type="component" value="Unassembled WGS sequence"/>
</dbReference>
<dbReference type="EMBL" id="JAPOHD010000007">
    <property type="protein sequence ID" value="MCY1719432.1"/>
    <property type="molecule type" value="Genomic_DNA"/>
</dbReference>
<reference evidence="2" key="1">
    <citation type="submission" date="2022-11" db="EMBL/GenBank/DDBJ databases">
        <title>Marilongibacter aestuarii gen. nov., sp. nov., isolated from tidal flat sediment.</title>
        <authorList>
            <person name="Jiayan W."/>
        </authorList>
    </citation>
    <scope>NUCLEOTIDE SEQUENCE</scope>
    <source>
        <strain evidence="2">Z1-6</strain>
    </source>
</reference>
<dbReference type="PROSITE" id="PS51257">
    <property type="entry name" value="PROKAR_LIPOPROTEIN"/>
    <property type="match status" value="1"/>
</dbReference>
<protein>
    <submittedName>
        <fullName evidence="2">Metallophosphoesterase</fullName>
    </submittedName>
</protein>
<dbReference type="Gene3D" id="3.60.21.10">
    <property type="match status" value="1"/>
</dbReference>
<evidence type="ECO:0000313" key="2">
    <source>
        <dbReference type="EMBL" id="MCY1719432.1"/>
    </source>
</evidence>
<dbReference type="RefSeq" id="WP_343331769.1">
    <property type="nucleotide sequence ID" value="NZ_JAPOHD010000007.1"/>
</dbReference>
<proteinExistence type="predicted"/>
<dbReference type="InterPro" id="IPR029052">
    <property type="entry name" value="Metallo-depent_PP-like"/>
</dbReference>
<dbReference type="InterPro" id="IPR004843">
    <property type="entry name" value="Calcineurin-like_PHP"/>
</dbReference>
<evidence type="ECO:0000313" key="3">
    <source>
        <dbReference type="Proteomes" id="UP001145087"/>
    </source>
</evidence>
<dbReference type="SUPFAM" id="SSF56300">
    <property type="entry name" value="Metallo-dependent phosphatases"/>
    <property type="match status" value="1"/>
</dbReference>
<dbReference type="PANTHER" id="PTHR43143">
    <property type="entry name" value="METALLOPHOSPHOESTERASE, CALCINEURIN SUPERFAMILY"/>
    <property type="match status" value="1"/>
</dbReference>
<keyword evidence="3" id="KW-1185">Reference proteome</keyword>
<dbReference type="AlphaFoldDB" id="A0A9X3F421"/>
<dbReference type="PANTHER" id="PTHR43143:SF1">
    <property type="entry name" value="SERINE_THREONINE-PROTEIN PHOSPHATASE CPPED1"/>
    <property type="match status" value="1"/>
</dbReference>
<gene>
    <name evidence="2" type="ORF">OU798_03715</name>
</gene>
<accession>A0A9X3F421</accession>
<feature type="domain" description="Calcineurin-like phosphoesterase" evidence="1">
    <location>
        <begin position="28"/>
        <end position="218"/>
    </location>
</feature>